<evidence type="ECO:0000259" key="3">
    <source>
        <dbReference type="PROSITE" id="PS50914"/>
    </source>
</evidence>
<keyword evidence="6" id="KW-1185">Reference proteome</keyword>
<evidence type="ECO:0000313" key="5">
    <source>
        <dbReference type="EMBL" id="NKQ56057.1"/>
    </source>
</evidence>
<organism evidence="5 6">
    <name type="scientific">Amycolatopsis acididurans</name>
    <dbReference type="NCBI Taxonomy" id="2724524"/>
    <lineage>
        <taxon>Bacteria</taxon>
        <taxon>Bacillati</taxon>
        <taxon>Actinomycetota</taxon>
        <taxon>Actinomycetes</taxon>
        <taxon>Pseudonocardiales</taxon>
        <taxon>Pseudonocardiaceae</taxon>
        <taxon>Amycolatopsis</taxon>
    </lineage>
</organism>
<evidence type="ECO:0000313" key="6">
    <source>
        <dbReference type="Proteomes" id="UP000715441"/>
    </source>
</evidence>
<feature type="domain" description="CBS" evidence="4">
    <location>
        <begin position="74"/>
        <end position="129"/>
    </location>
</feature>
<protein>
    <submittedName>
        <fullName evidence="5">CBS domain-containing protein</fullName>
    </submittedName>
</protein>
<dbReference type="InterPro" id="IPR051257">
    <property type="entry name" value="Diverse_CBS-Domain"/>
</dbReference>
<proteinExistence type="predicted"/>
<dbReference type="SMART" id="SM00116">
    <property type="entry name" value="CBS"/>
    <property type="match status" value="2"/>
</dbReference>
<comment type="caution">
    <text evidence="5">The sequence shown here is derived from an EMBL/GenBank/DDBJ whole genome shotgun (WGS) entry which is preliminary data.</text>
</comment>
<dbReference type="PANTHER" id="PTHR43080:SF2">
    <property type="entry name" value="CBS DOMAIN-CONTAINING PROTEIN"/>
    <property type="match status" value="1"/>
</dbReference>
<dbReference type="Pfam" id="PF00571">
    <property type="entry name" value="CBS"/>
    <property type="match status" value="2"/>
</dbReference>
<gene>
    <name evidence="5" type="ORF">HFP15_24560</name>
</gene>
<dbReference type="SUPFAM" id="SSF54631">
    <property type="entry name" value="CBS-domain pair"/>
    <property type="match status" value="1"/>
</dbReference>
<dbReference type="InterPro" id="IPR000644">
    <property type="entry name" value="CBS_dom"/>
</dbReference>
<evidence type="ECO:0000256" key="2">
    <source>
        <dbReference type="PROSITE-ProRule" id="PRU00703"/>
    </source>
</evidence>
<dbReference type="InterPro" id="IPR046342">
    <property type="entry name" value="CBS_dom_sf"/>
</dbReference>
<sequence>MFAWEIMSKPPVRVGPSTPVREAAALLIQHGFAALPVVDADDQVVGIFTEYDALRSGASAEGDQSGDERVGSYMTTPVEVVSMDTEVAQIARHMLSDRLRCVPVAEDGVLVGVISRRDLLRPMVGHDDEIAARLHELLIDYSGKRDRWDVDVIGGVVTISGAFADEAERRMVTVLANTISGVRRVELRTRI</sequence>
<reference evidence="5 6" key="1">
    <citation type="submission" date="2020-04" db="EMBL/GenBank/DDBJ databases">
        <title>Novel species.</title>
        <authorList>
            <person name="Teo W.F.A."/>
            <person name="Lipun K."/>
            <person name="Srisuk N."/>
            <person name="Duangmal K."/>
        </authorList>
    </citation>
    <scope>NUCLEOTIDE SEQUENCE [LARGE SCALE GENOMIC DNA]</scope>
    <source>
        <strain evidence="5 6">K13G38</strain>
    </source>
</reference>
<accession>A0ABX1J8E7</accession>
<evidence type="ECO:0000259" key="4">
    <source>
        <dbReference type="PROSITE" id="PS51371"/>
    </source>
</evidence>
<dbReference type="InterPro" id="IPR007055">
    <property type="entry name" value="BON_dom"/>
</dbReference>
<keyword evidence="1 2" id="KW-0129">CBS domain</keyword>
<name>A0ABX1J8E7_9PSEU</name>
<dbReference type="Pfam" id="PF04972">
    <property type="entry name" value="BON"/>
    <property type="match status" value="1"/>
</dbReference>
<dbReference type="Gene3D" id="3.10.580.10">
    <property type="entry name" value="CBS-domain"/>
    <property type="match status" value="1"/>
</dbReference>
<dbReference type="Proteomes" id="UP000715441">
    <property type="component" value="Unassembled WGS sequence"/>
</dbReference>
<dbReference type="PANTHER" id="PTHR43080">
    <property type="entry name" value="CBS DOMAIN-CONTAINING PROTEIN CBSX3, MITOCHONDRIAL"/>
    <property type="match status" value="1"/>
</dbReference>
<dbReference type="PROSITE" id="PS51371">
    <property type="entry name" value="CBS"/>
    <property type="match status" value="2"/>
</dbReference>
<feature type="domain" description="CBS" evidence="4">
    <location>
        <begin position="7"/>
        <end position="65"/>
    </location>
</feature>
<dbReference type="PROSITE" id="PS50914">
    <property type="entry name" value="BON"/>
    <property type="match status" value="1"/>
</dbReference>
<dbReference type="RefSeq" id="WP_168519086.1">
    <property type="nucleotide sequence ID" value="NZ_JAAXLS010000019.1"/>
</dbReference>
<dbReference type="EMBL" id="JAAXLS010000019">
    <property type="protein sequence ID" value="NKQ56057.1"/>
    <property type="molecule type" value="Genomic_DNA"/>
</dbReference>
<feature type="domain" description="BON" evidence="3">
    <location>
        <begin position="126"/>
        <end position="191"/>
    </location>
</feature>
<evidence type="ECO:0000256" key="1">
    <source>
        <dbReference type="ARBA" id="ARBA00023122"/>
    </source>
</evidence>